<reference evidence="3" key="1">
    <citation type="submission" date="2017-07" db="EMBL/GenBank/DDBJ databases">
        <title>HPV diversity in WHIM patients.</title>
        <authorList>
            <person name="Pastrana D.V."/>
            <person name="Peretti A."/>
            <person name="Welch N.L."/>
            <person name="Borgogna C."/>
            <person name="Badolato R."/>
            <person name="Gariglio M."/>
            <person name="FitzGerald P.C."/>
            <person name="McIntosh C.E."/>
            <person name="Van Doorslaer K."/>
            <person name="McBride A."/>
            <person name="Bliskovsky V."/>
            <person name="Velez D."/>
            <person name="Cho E."/>
            <person name="Brownell I."/>
            <person name="Liu J.S."/>
            <person name="Gonzalez C.M."/>
            <person name="Maldarelli F."/>
            <person name="Lisco A."/>
            <person name="Androphy E.J."/>
            <person name="Uldrick T.S."/>
            <person name="Yarchoan R."/>
            <person name="Dvoretzky I."/>
            <person name="Holland S.M."/>
            <person name="Freeman A.F."/>
            <person name="Murphy P.M."/>
            <person name="McDermott D.H."/>
            <person name="Buck C.B."/>
        </authorList>
    </citation>
    <scope>NUCLEOTIDE SEQUENCE [LARGE SCALE GENOMIC DNA]</scope>
</reference>
<protein>
    <submittedName>
        <fullName evidence="2">E4</fullName>
    </submittedName>
</protein>
<feature type="region of interest" description="Disordered" evidence="1">
    <location>
        <begin position="1"/>
        <end position="62"/>
    </location>
</feature>
<feature type="compositionally biased region" description="Basic and acidic residues" evidence="1">
    <location>
        <begin position="48"/>
        <end position="62"/>
    </location>
</feature>
<accession>A0A2D2ALK3</accession>
<proteinExistence type="predicted"/>
<name>A0A2D2ALK3_9PAPI</name>
<evidence type="ECO:0000256" key="1">
    <source>
        <dbReference type="SAM" id="MobiDB-lite"/>
    </source>
</evidence>
<organism evidence="2 3">
    <name type="scientific">Gammapapillomavirus 11</name>
    <dbReference type="NCBI Taxonomy" id="1513256"/>
    <lineage>
        <taxon>Viruses</taxon>
        <taxon>Monodnaviria</taxon>
        <taxon>Shotokuvirae</taxon>
        <taxon>Cossaviricota</taxon>
        <taxon>Papovaviricetes</taxon>
        <taxon>Zurhausenvirales</taxon>
        <taxon>Papillomaviridae</taxon>
        <taxon>Firstpapillomavirinae</taxon>
        <taxon>Gammapapillomavirus</taxon>
    </lineage>
</organism>
<dbReference type="Proteomes" id="UP000289829">
    <property type="component" value="Segment"/>
</dbReference>
<sequence>MNPRISGNPPPSPYPKRKTEEERLNRRRQALALPRHLNPDDDDEEENKENRPPEKDDGELKTTETLILSLLNKLEEVINLYQEQVSEELKGLKLKLGIRR</sequence>
<gene>
    <name evidence="2" type="primary">E4</name>
</gene>
<evidence type="ECO:0000313" key="3">
    <source>
        <dbReference type="Proteomes" id="UP000289829"/>
    </source>
</evidence>
<dbReference type="EMBL" id="MF588714">
    <property type="protein sequence ID" value="ATQ38342.1"/>
    <property type="molecule type" value="Genomic_DNA"/>
</dbReference>
<evidence type="ECO:0000313" key="2">
    <source>
        <dbReference type="EMBL" id="ATQ38342.1"/>
    </source>
</evidence>